<reference evidence="6" key="1">
    <citation type="journal article" date="2020" name="Stud. Mycol.">
        <title>101 Dothideomycetes genomes: a test case for predicting lifestyles and emergence of pathogens.</title>
        <authorList>
            <person name="Haridas S."/>
            <person name="Albert R."/>
            <person name="Binder M."/>
            <person name="Bloem J."/>
            <person name="Labutti K."/>
            <person name="Salamov A."/>
            <person name="Andreopoulos B."/>
            <person name="Baker S."/>
            <person name="Barry K."/>
            <person name="Bills G."/>
            <person name="Bluhm B."/>
            <person name="Cannon C."/>
            <person name="Castanera R."/>
            <person name="Culley D."/>
            <person name="Daum C."/>
            <person name="Ezra D."/>
            <person name="Gonzalez J."/>
            <person name="Henrissat B."/>
            <person name="Kuo A."/>
            <person name="Liang C."/>
            <person name="Lipzen A."/>
            <person name="Lutzoni F."/>
            <person name="Magnuson J."/>
            <person name="Mondo S."/>
            <person name="Nolan M."/>
            <person name="Ohm R."/>
            <person name="Pangilinan J."/>
            <person name="Park H.-J."/>
            <person name="Ramirez L."/>
            <person name="Alfaro M."/>
            <person name="Sun H."/>
            <person name="Tritt A."/>
            <person name="Yoshinaga Y."/>
            <person name="Zwiers L.-H."/>
            <person name="Turgeon B."/>
            <person name="Goodwin S."/>
            <person name="Spatafora J."/>
            <person name="Crous P."/>
            <person name="Grigoriev I."/>
        </authorList>
    </citation>
    <scope>NUCLEOTIDE SEQUENCE</scope>
    <source>
        <strain evidence="6">CBS 113389</strain>
    </source>
</reference>
<dbReference type="InterPro" id="IPR001433">
    <property type="entry name" value="OxRdtase_FAD/NAD-bd"/>
</dbReference>
<dbReference type="GO" id="GO:0005829">
    <property type="term" value="C:cytosol"/>
    <property type="evidence" value="ECO:0007669"/>
    <property type="project" value="TreeGrafter"/>
</dbReference>
<feature type="domain" description="FAD-binding FR-type" evidence="5">
    <location>
        <begin position="75"/>
        <end position="328"/>
    </location>
</feature>
<comment type="cofactor">
    <cofactor evidence="1">
        <name>FAD</name>
        <dbReference type="ChEBI" id="CHEBI:57692"/>
    </cofactor>
</comment>
<dbReference type="SUPFAM" id="SSF63380">
    <property type="entry name" value="Riboflavin synthase domain-like"/>
    <property type="match status" value="1"/>
</dbReference>
<keyword evidence="3" id="KW-0274">FAD</keyword>
<dbReference type="Gene3D" id="2.40.30.10">
    <property type="entry name" value="Translation factors"/>
    <property type="match status" value="1"/>
</dbReference>
<dbReference type="Proteomes" id="UP000799767">
    <property type="component" value="Unassembled WGS sequence"/>
</dbReference>
<evidence type="ECO:0000256" key="2">
    <source>
        <dbReference type="ARBA" id="ARBA00022630"/>
    </source>
</evidence>
<dbReference type="Pfam" id="PF00667">
    <property type="entry name" value="FAD_binding_1"/>
    <property type="match status" value="1"/>
</dbReference>
<dbReference type="Gene3D" id="1.20.990.10">
    <property type="entry name" value="NADPH-cytochrome p450 Reductase, Chain A, domain 3"/>
    <property type="match status" value="1"/>
</dbReference>
<dbReference type="GO" id="GO:0003958">
    <property type="term" value="F:NADPH-hemoprotein reductase activity"/>
    <property type="evidence" value="ECO:0007669"/>
    <property type="project" value="TreeGrafter"/>
</dbReference>
<dbReference type="Pfam" id="PF00175">
    <property type="entry name" value="NAD_binding_1"/>
    <property type="match status" value="1"/>
</dbReference>
<accession>A0A6A6PMX9</accession>
<dbReference type="InterPro" id="IPR039261">
    <property type="entry name" value="FNR_nucleotide-bd"/>
</dbReference>
<dbReference type="EMBL" id="MU001638">
    <property type="protein sequence ID" value="KAF2480994.1"/>
    <property type="molecule type" value="Genomic_DNA"/>
</dbReference>
<dbReference type="PANTHER" id="PTHR19384:SF108">
    <property type="entry name" value="NADPH--CYTOCHROME P450 REDUCTASE"/>
    <property type="match status" value="1"/>
</dbReference>
<protein>
    <recommendedName>
        <fullName evidence="5">FAD-binding FR-type domain-containing protein</fullName>
    </recommendedName>
</protein>
<evidence type="ECO:0000256" key="3">
    <source>
        <dbReference type="ARBA" id="ARBA00022827"/>
    </source>
</evidence>
<gene>
    <name evidence="6" type="ORF">BDY17DRAFT_300534</name>
</gene>
<organism evidence="6 7">
    <name type="scientific">Neohortaea acidophila</name>
    <dbReference type="NCBI Taxonomy" id="245834"/>
    <lineage>
        <taxon>Eukaryota</taxon>
        <taxon>Fungi</taxon>
        <taxon>Dikarya</taxon>
        <taxon>Ascomycota</taxon>
        <taxon>Pezizomycotina</taxon>
        <taxon>Dothideomycetes</taxon>
        <taxon>Dothideomycetidae</taxon>
        <taxon>Mycosphaerellales</taxon>
        <taxon>Teratosphaeriaceae</taxon>
        <taxon>Neohortaea</taxon>
    </lineage>
</organism>
<keyword evidence="4" id="KW-0560">Oxidoreductase</keyword>
<dbReference type="GO" id="GO:0050660">
    <property type="term" value="F:flavin adenine dinucleotide binding"/>
    <property type="evidence" value="ECO:0007669"/>
    <property type="project" value="TreeGrafter"/>
</dbReference>
<evidence type="ECO:0000259" key="5">
    <source>
        <dbReference type="PROSITE" id="PS51384"/>
    </source>
</evidence>
<dbReference type="InterPro" id="IPR017938">
    <property type="entry name" value="Riboflavin_synthase-like_b-brl"/>
</dbReference>
<dbReference type="OrthoDB" id="1856718at2759"/>
<sequence>MLMSTGKADDAAGETEEHFLEWKQTVFQLFRTTLNYQQQQVRYEPALEVREDELIPAGELWSGIPYVPKAFSTQSKVAPLPIVSCHDLLQGSPDRMCLHIELDTTQHPNLKYKTGDHLVVWPINPTQEIQLLLSALGLERRRMTPIRIKALGSFSRPIPSPTTLEAVFQEYLEICAPVPRESIEALIAYAPTAAARTFLESVSCDKTSYAAYMRSQYLNLGRLFEAACPAPGAWTSVPLSLVIEMLPAMRPRSYSISSSSVVSPRKISITVAVSDTTSVDSPDRVIGLATNYLLNANGGSHPKALTYSKLLENGQVYAAVRKSTFKLPLSSSAPVVMVGAGTGVAPFRAFVQERARLKSVRREVGPTRLFFGCRDRSQDLIYDEDFSRWKGDMGDCFSMTTAFSRPKDGGEKQYVQDAILTDAEAVCKLLVEENAYFYICGSAAMARDVSAAATAIIMKAQGWDETKMKEFADRQKRQKRWLQDVWG</sequence>
<dbReference type="GO" id="GO:0010181">
    <property type="term" value="F:FMN binding"/>
    <property type="evidence" value="ECO:0007669"/>
    <property type="project" value="TreeGrafter"/>
</dbReference>
<name>A0A6A6PMX9_9PEZI</name>
<dbReference type="AlphaFoldDB" id="A0A6A6PMX9"/>
<evidence type="ECO:0000256" key="1">
    <source>
        <dbReference type="ARBA" id="ARBA00001974"/>
    </source>
</evidence>
<evidence type="ECO:0000313" key="7">
    <source>
        <dbReference type="Proteomes" id="UP000799767"/>
    </source>
</evidence>
<dbReference type="RefSeq" id="XP_033587564.1">
    <property type="nucleotide sequence ID" value="XM_033734073.1"/>
</dbReference>
<proteinExistence type="predicted"/>
<dbReference type="InterPro" id="IPR001709">
    <property type="entry name" value="Flavoprot_Pyr_Nucl_cyt_Rdtase"/>
</dbReference>
<dbReference type="GeneID" id="54475075"/>
<dbReference type="PROSITE" id="PS51384">
    <property type="entry name" value="FAD_FR"/>
    <property type="match status" value="1"/>
</dbReference>
<evidence type="ECO:0000256" key="4">
    <source>
        <dbReference type="ARBA" id="ARBA00023002"/>
    </source>
</evidence>
<dbReference type="InterPro" id="IPR017927">
    <property type="entry name" value="FAD-bd_FR_type"/>
</dbReference>
<dbReference type="InterPro" id="IPR003097">
    <property type="entry name" value="CysJ-like_FAD-binding"/>
</dbReference>
<dbReference type="PANTHER" id="PTHR19384">
    <property type="entry name" value="NITRIC OXIDE SYNTHASE-RELATED"/>
    <property type="match status" value="1"/>
</dbReference>
<keyword evidence="2" id="KW-0285">Flavoprotein</keyword>
<keyword evidence="7" id="KW-1185">Reference proteome</keyword>
<dbReference type="SUPFAM" id="SSF52343">
    <property type="entry name" value="Ferredoxin reductase-like, C-terminal NADP-linked domain"/>
    <property type="match status" value="1"/>
</dbReference>
<evidence type="ECO:0000313" key="6">
    <source>
        <dbReference type="EMBL" id="KAF2480994.1"/>
    </source>
</evidence>
<dbReference type="InterPro" id="IPR023173">
    <property type="entry name" value="NADPH_Cyt_P450_Rdtase_alpha"/>
</dbReference>
<dbReference type="Gene3D" id="3.40.50.80">
    <property type="entry name" value="Nucleotide-binding domain of ferredoxin-NADP reductase (FNR) module"/>
    <property type="match status" value="1"/>
</dbReference>
<dbReference type="PRINTS" id="PR00371">
    <property type="entry name" value="FPNCR"/>
</dbReference>